<proteinExistence type="predicted"/>
<evidence type="ECO:0000313" key="2">
    <source>
        <dbReference type="EMBL" id="TDU91797.1"/>
    </source>
</evidence>
<gene>
    <name evidence="2" type="ORF">EV138_5410</name>
</gene>
<dbReference type="EMBL" id="SOCE01000001">
    <property type="protein sequence ID" value="TDU91797.1"/>
    <property type="molecule type" value="Genomic_DNA"/>
</dbReference>
<dbReference type="PANTHER" id="PTHR37017">
    <property type="entry name" value="AB HYDROLASE-1 DOMAIN-CONTAINING PROTEIN-RELATED"/>
    <property type="match status" value="1"/>
</dbReference>
<comment type="caution">
    <text evidence="2">The sequence shown here is derived from an EMBL/GenBank/DDBJ whole genome shotgun (WGS) entry which is preliminary data.</text>
</comment>
<reference evidence="2 3" key="1">
    <citation type="submission" date="2019-03" db="EMBL/GenBank/DDBJ databases">
        <title>Genomic Encyclopedia of Type Strains, Phase III (KMG-III): the genomes of soil and plant-associated and newly described type strains.</title>
        <authorList>
            <person name="Whitman W."/>
        </authorList>
    </citation>
    <scope>NUCLEOTIDE SEQUENCE [LARGE SCALE GENOMIC DNA]</scope>
    <source>
        <strain evidence="2 3">VKM Ac-2575</strain>
    </source>
</reference>
<dbReference type="Pfam" id="PF12697">
    <property type="entry name" value="Abhydrolase_6"/>
    <property type="match status" value="1"/>
</dbReference>
<dbReference type="AlphaFoldDB" id="A0A4R7TJQ6"/>
<dbReference type="PANTHER" id="PTHR37017:SF11">
    <property type="entry name" value="ESTERASE_LIPASE_THIOESTERASE DOMAIN-CONTAINING PROTEIN"/>
    <property type="match status" value="1"/>
</dbReference>
<dbReference type="InterPro" id="IPR000073">
    <property type="entry name" value="AB_hydrolase_1"/>
</dbReference>
<protein>
    <submittedName>
        <fullName evidence="2">Pimeloyl-ACP methyl ester carboxylesterase</fullName>
    </submittedName>
</protein>
<dbReference type="InterPro" id="IPR029058">
    <property type="entry name" value="AB_hydrolase_fold"/>
</dbReference>
<dbReference type="SUPFAM" id="SSF53474">
    <property type="entry name" value="alpha/beta-Hydrolases"/>
    <property type="match status" value="1"/>
</dbReference>
<dbReference type="Proteomes" id="UP000295151">
    <property type="component" value="Unassembled WGS sequence"/>
</dbReference>
<dbReference type="RefSeq" id="WP_133981485.1">
    <property type="nucleotide sequence ID" value="NZ_SOCE01000001.1"/>
</dbReference>
<organism evidence="2 3">
    <name type="scientific">Kribbella voronezhensis</name>
    <dbReference type="NCBI Taxonomy" id="2512212"/>
    <lineage>
        <taxon>Bacteria</taxon>
        <taxon>Bacillati</taxon>
        <taxon>Actinomycetota</taxon>
        <taxon>Actinomycetes</taxon>
        <taxon>Propionibacteriales</taxon>
        <taxon>Kribbellaceae</taxon>
        <taxon>Kribbella</taxon>
    </lineage>
</organism>
<dbReference type="OrthoDB" id="64996at2"/>
<sequence length="240" mass="24627">MSETTPTVVLVHGAFADASAWNGVISELKSRGIPALALANELRGPGLDGSRIAAQVREIDGPVVLVGHSYGGAVITTAANQADNVTGLVFVAAFSPDEGESLQDLLGSFPANDFASGLVPHMLPTGDGGEEPWLSIDIDAYPKLFAADVADNEIGARTQRPIAAAAFEEKAGPASWKRLPSFTLVATGDQAIHPDGQRKMAARSNSTTIEVDGSHAVAVSQPAAVAAFIATAVEKTGANS</sequence>
<dbReference type="Gene3D" id="3.40.50.1820">
    <property type="entry name" value="alpha/beta hydrolase"/>
    <property type="match status" value="1"/>
</dbReference>
<accession>A0A4R7TJQ6</accession>
<feature type="domain" description="AB hydrolase-1" evidence="1">
    <location>
        <begin position="8"/>
        <end position="227"/>
    </location>
</feature>
<keyword evidence="3" id="KW-1185">Reference proteome</keyword>
<evidence type="ECO:0000259" key="1">
    <source>
        <dbReference type="Pfam" id="PF12697"/>
    </source>
</evidence>
<evidence type="ECO:0000313" key="3">
    <source>
        <dbReference type="Proteomes" id="UP000295151"/>
    </source>
</evidence>
<name>A0A4R7TJQ6_9ACTN</name>
<dbReference type="GO" id="GO:0003824">
    <property type="term" value="F:catalytic activity"/>
    <property type="evidence" value="ECO:0007669"/>
    <property type="project" value="UniProtKB-ARBA"/>
</dbReference>
<dbReference type="InterPro" id="IPR052897">
    <property type="entry name" value="Sec-Metab_Biosynth_Hydrolase"/>
</dbReference>